<dbReference type="EMBL" id="GG671160">
    <property type="protein sequence ID" value="EER19113.1"/>
    <property type="molecule type" value="Genomic_DNA"/>
</dbReference>
<accession>C5K8T9</accession>
<sequence>MDAFGKCWHLAEDLIVPKLVEVNTETSLCRKDPFVDPSGYYTDPCCNEALFNEKPCRPHRAPGTAATLSKVNASLAALACLKDDSGSAEYVRKALLSGGAVVHRHLLSGIGENCESQMARSLLADGRVPSSIETCMEDVYGAEFDGTGQIANESLKDAVLTAIEEMLGEATSL</sequence>
<evidence type="ECO:0000313" key="1">
    <source>
        <dbReference type="EMBL" id="EER19113.1"/>
    </source>
</evidence>
<gene>
    <name evidence="1" type="ORF">Pmar_PMAR015767</name>
</gene>
<name>C5K8T9_PERM5</name>
<proteinExistence type="predicted"/>
<dbReference type="Proteomes" id="UP000007800">
    <property type="component" value="Unassembled WGS sequence"/>
</dbReference>
<dbReference type="AlphaFoldDB" id="C5K8T9"/>
<dbReference type="RefSeq" id="XP_002787317.1">
    <property type="nucleotide sequence ID" value="XM_002787271.1"/>
</dbReference>
<organism evidence="2">
    <name type="scientific">Perkinsus marinus (strain ATCC 50983 / TXsc)</name>
    <dbReference type="NCBI Taxonomy" id="423536"/>
    <lineage>
        <taxon>Eukaryota</taxon>
        <taxon>Sar</taxon>
        <taxon>Alveolata</taxon>
        <taxon>Perkinsozoa</taxon>
        <taxon>Perkinsea</taxon>
        <taxon>Perkinsida</taxon>
        <taxon>Perkinsidae</taxon>
        <taxon>Perkinsus</taxon>
    </lineage>
</organism>
<dbReference type="InParanoid" id="C5K8T9"/>
<evidence type="ECO:0000313" key="2">
    <source>
        <dbReference type="Proteomes" id="UP000007800"/>
    </source>
</evidence>
<dbReference type="GeneID" id="9039348"/>
<reference evidence="1 2" key="1">
    <citation type="submission" date="2008-07" db="EMBL/GenBank/DDBJ databases">
        <authorList>
            <person name="El-Sayed N."/>
            <person name="Caler E."/>
            <person name="Inman J."/>
            <person name="Amedeo P."/>
            <person name="Hass B."/>
            <person name="Wortman J."/>
        </authorList>
    </citation>
    <scope>NUCLEOTIDE SEQUENCE [LARGE SCALE GENOMIC DNA]</scope>
    <source>
        <strain evidence="2">ATCC 50983 / TXsc</strain>
    </source>
</reference>
<keyword evidence="2" id="KW-1185">Reference proteome</keyword>
<protein>
    <submittedName>
        <fullName evidence="1">Uncharacterized protein</fullName>
    </submittedName>
</protein>